<accession>A0A7T4QY26</accession>
<dbReference type="EMBL" id="CP066167">
    <property type="protein sequence ID" value="QQD16829.1"/>
    <property type="molecule type" value="Genomic_DNA"/>
</dbReference>
<gene>
    <name evidence="2" type="ORF">I6N98_10575</name>
</gene>
<feature type="chain" id="PRO_5032705397" evidence="1">
    <location>
        <begin position="25"/>
        <end position="113"/>
    </location>
</feature>
<feature type="signal peptide" evidence="1">
    <location>
        <begin position="1"/>
        <end position="24"/>
    </location>
</feature>
<dbReference type="Proteomes" id="UP000596063">
    <property type="component" value="Chromosome"/>
</dbReference>
<reference evidence="2 3" key="1">
    <citation type="submission" date="2020-12" db="EMBL/GenBank/DDBJ databases">
        <authorList>
            <person name="Shan Y."/>
        </authorList>
    </citation>
    <scope>NUCLEOTIDE SEQUENCE [LARGE SCALE GENOMIC DNA]</scope>
    <source>
        <strain evidence="3">csc3.9</strain>
    </source>
</reference>
<dbReference type="KEGG" id="snan:I6N98_10575"/>
<organism evidence="2 3">
    <name type="scientific">Spongiibacter nanhainus</name>
    <dbReference type="NCBI Taxonomy" id="2794344"/>
    <lineage>
        <taxon>Bacteria</taxon>
        <taxon>Pseudomonadati</taxon>
        <taxon>Pseudomonadota</taxon>
        <taxon>Gammaproteobacteria</taxon>
        <taxon>Cellvibrionales</taxon>
        <taxon>Spongiibacteraceae</taxon>
        <taxon>Spongiibacter</taxon>
    </lineage>
</organism>
<evidence type="ECO:0000313" key="2">
    <source>
        <dbReference type="EMBL" id="QQD16829.1"/>
    </source>
</evidence>
<proteinExistence type="predicted"/>
<keyword evidence="3" id="KW-1185">Reference proteome</keyword>
<evidence type="ECO:0000313" key="3">
    <source>
        <dbReference type="Proteomes" id="UP000596063"/>
    </source>
</evidence>
<keyword evidence="1" id="KW-0732">Signal</keyword>
<dbReference type="AlphaFoldDB" id="A0A7T4QY26"/>
<evidence type="ECO:0000256" key="1">
    <source>
        <dbReference type="SAM" id="SignalP"/>
    </source>
</evidence>
<protein>
    <submittedName>
        <fullName evidence="2">Uncharacterized protein</fullName>
    </submittedName>
</protein>
<dbReference type="RefSeq" id="WP_198568331.1">
    <property type="nucleotide sequence ID" value="NZ_CP066167.1"/>
</dbReference>
<sequence length="113" mass="12523">MPRLSNLAIAALLPAVFSATQAVAEPEFSRAHQQLKTYFEARPVVSKAIWSKYNYLVLSTTATGDAKALAKAACLHLNGNGFKTLNAEVSIVDHRQLRQNNTWKELAHRRCDS</sequence>
<name>A0A7T4QY26_9GAMM</name>